<dbReference type="Proteomes" id="UP000247498">
    <property type="component" value="Unassembled WGS sequence"/>
</dbReference>
<evidence type="ECO:0000313" key="3">
    <source>
        <dbReference type="EMBL" id="GBF90664.1"/>
    </source>
</evidence>
<evidence type="ECO:0000313" key="4">
    <source>
        <dbReference type="Proteomes" id="UP000247498"/>
    </source>
</evidence>
<keyword evidence="2" id="KW-0472">Membrane</keyword>
<dbReference type="InParanoid" id="A0A2V0NSQ5"/>
<feature type="region of interest" description="Disordered" evidence="1">
    <location>
        <begin position="111"/>
        <end position="153"/>
    </location>
</feature>
<proteinExistence type="predicted"/>
<keyword evidence="2" id="KW-1133">Transmembrane helix</keyword>
<gene>
    <name evidence="3" type="ORF">Rsub_03236</name>
</gene>
<organism evidence="3 4">
    <name type="scientific">Raphidocelis subcapitata</name>
    <dbReference type="NCBI Taxonomy" id="307507"/>
    <lineage>
        <taxon>Eukaryota</taxon>
        <taxon>Viridiplantae</taxon>
        <taxon>Chlorophyta</taxon>
        <taxon>core chlorophytes</taxon>
        <taxon>Chlorophyceae</taxon>
        <taxon>CS clade</taxon>
        <taxon>Sphaeropleales</taxon>
        <taxon>Selenastraceae</taxon>
        <taxon>Raphidocelis</taxon>
    </lineage>
</organism>
<keyword evidence="2" id="KW-0812">Transmembrane</keyword>
<dbReference type="AlphaFoldDB" id="A0A2V0NSQ5"/>
<comment type="caution">
    <text evidence="3">The sequence shown here is derived from an EMBL/GenBank/DDBJ whole genome shotgun (WGS) entry which is preliminary data.</text>
</comment>
<protein>
    <submittedName>
        <fullName evidence="3">Uncharacterized protein</fullName>
    </submittedName>
</protein>
<sequence length="320" mass="32632">MLRQGARCLTALLNKSGDLPGAAAGWIAHPPGAVGGGCAAAAPDPPHTLLLRLQQTPRASGSSGGKRSNRQQQQQQQQPQQQQRQRQRQVDTQSAASAVRSISRVMAAAPGRHAGIKDGPGSVDASAGSSSSSSSGSGGSGGGSSGSKGTGGWGLLGTPDAARRRIRLYTLTVLFVAVPILAWVALTRATLLSSAHLLMSSHAELQATGARRIRFVLWTDGAAAAAAELHIDELLMGLIKPETPEAAVAAALEALEALAEHASGRAALLADGLPGLLARALEEGWLAGRAVGRARALRDALDPAGAVAPWRRQRDAGAGA</sequence>
<feature type="region of interest" description="Disordered" evidence="1">
    <location>
        <begin position="56"/>
        <end position="99"/>
    </location>
</feature>
<feature type="compositionally biased region" description="Low complexity" evidence="1">
    <location>
        <begin position="119"/>
        <end position="135"/>
    </location>
</feature>
<dbReference type="EMBL" id="BDRX01000018">
    <property type="protein sequence ID" value="GBF90664.1"/>
    <property type="molecule type" value="Genomic_DNA"/>
</dbReference>
<keyword evidence="4" id="KW-1185">Reference proteome</keyword>
<name>A0A2V0NSQ5_9CHLO</name>
<feature type="transmembrane region" description="Helical" evidence="2">
    <location>
        <begin position="168"/>
        <end position="186"/>
    </location>
</feature>
<accession>A0A2V0NSQ5</accession>
<reference evidence="3 4" key="1">
    <citation type="journal article" date="2018" name="Sci. Rep.">
        <title>Raphidocelis subcapitata (=Pseudokirchneriella subcapitata) provides an insight into genome evolution and environmental adaptations in the Sphaeropleales.</title>
        <authorList>
            <person name="Suzuki S."/>
            <person name="Yamaguchi H."/>
            <person name="Nakajima N."/>
            <person name="Kawachi M."/>
        </authorList>
    </citation>
    <scope>NUCLEOTIDE SEQUENCE [LARGE SCALE GENOMIC DNA]</scope>
    <source>
        <strain evidence="3 4">NIES-35</strain>
    </source>
</reference>
<feature type="compositionally biased region" description="Low complexity" evidence="1">
    <location>
        <begin position="70"/>
        <end position="84"/>
    </location>
</feature>
<evidence type="ECO:0000256" key="1">
    <source>
        <dbReference type="SAM" id="MobiDB-lite"/>
    </source>
</evidence>
<evidence type="ECO:0000256" key="2">
    <source>
        <dbReference type="SAM" id="Phobius"/>
    </source>
</evidence>
<feature type="compositionally biased region" description="Gly residues" evidence="1">
    <location>
        <begin position="136"/>
        <end position="153"/>
    </location>
</feature>